<dbReference type="Proteomes" id="UP001152519">
    <property type="component" value="Unassembled WGS sequence"/>
</dbReference>
<proteinExistence type="predicted"/>
<feature type="region of interest" description="Disordered" evidence="1">
    <location>
        <begin position="29"/>
        <end position="124"/>
    </location>
</feature>
<organism evidence="2 3">
    <name type="scientific">Actinacidiphila cocklensis</name>
    <dbReference type="NCBI Taxonomy" id="887465"/>
    <lineage>
        <taxon>Bacteria</taxon>
        <taxon>Bacillati</taxon>
        <taxon>Actinomycetota</taxon>
        <taxon>Actinomycetes</taxon>
        <taxon>Kitasatosporales</taxon>
        <taxon>Streptomycetaceae</taxon>
        <taxon>Actinacidiphila</taxon>
    </lineage>
</organism>
<feature type="compositionally biased region" description="Basic and acidic residues" evidence="1">
    <location>
        <begin position="36"/>
        <end position="47"/>
    </location>
</feature>
<sequence>MRCHGHAPRVSPRPERVLDAAACAIADSVASSDPYEEWHRHASDIPSRRRRHGRHPGGRLGRTDGRVRQPAGGRRAVAVGDRGLRDVRPDAVHPQDRGPAGRARPARGRTGLLPPDRAGLLRHR</sequence>
<evidence type="ECO:0000313" key="2">
    <source>
        <dbReference type="EMBL" id="CAG6394352.1"/>
    </source>
</evidence>
<accession>A0A9W4GRF6</accession>
<protein>
    <submittedName>
        <fullName evidence="2">Uncharacterized protein</fullName>
    </submittedName>
</protein>
<name>A0A9W4GRF6_9ACTN</name>
<comment type="caution">
    <text evidence="2">The sequence shown here is derived from an EMBL/GenBank/DDBJ whole genome shotgun (WGS) entry which is preliminary data.</text>
</comment>
<gene>
    <name evidence="2" type="ORF">SCOCK_260047</name>
</gene>
<feature type="compositionally biased region" description="Basic residues" evidence="1">
    <location>
        <begin position="48"/>
        <end position="57"/>
    </location>
</feature>
<dbReference type="AlphaFoldDB" id="A0A9W4GRF6"/>
<evidence type="ECO:0000256" key="1">
    <source>
        <dbReference type="SAM" id="MobiDB-lite"/>
    </source>
</evidence>
<feature type="compositionally biased region" description="Low complexity" evidence="1">
    <location>
        <begin position="68"/>
        <end position="81"/>
    </location>
</feature>
<feature type="compositionally biased region" description="Basic and acidic residues" evidence="1">
    <location>
        <begin position="82"/>
        <end position="96"/>
    </location>
</feature>
<dbReference type="EMBL" id="CAJSLV010000055">
    <property type="protein sequence ID" value="CAG6394352.1"/>
    <property type="molecule type" value="Genomic_DNA"/>
</dbReference>
<reference evidence="2" key="1">
    <citation type="submission" date="2021-05" db="EMBL/GenBank/DDBJ databases">
        <authorList>
            <person name="Arsene-Ploetze F."/>
        </authorList>
    </citation>
    <scope>NUCLEOTIDE SEQUENCE</scope>
    <source>
        <strain evidence="2">DSM 42138</strain>
    </source>
</reference>
<keyword evidence="3" id="KW-1185">Reference proteome</keyword>
<evidence type="ECO:0000313" key="3">
    <source>
        <dbReference type="Proteomes" id="UP001152519"/>
    </source>
</evidence>